<organism evidence="1 2">
    <name type="scientific">Erwinia phage pEa_SNUABM_2</name>
    <dbReference type="NCBI Taxonomy" id="2869547"/>
    <lineage>
        <taxon>Viruses</taxon>
        <taxon>Duplodnaviria</taxon>
        <taxon>Heunggongvirae</taxon>
        <taxon>Uroviricota</taxon>
        <taxon>Caudoviricetes</taxon>
        <taxon>Alexandravirus</taxon>
        <taxon>Alexandravirus SNUABM2</taxon>
    </lineage>
</organism>
<dbReference type="Proteomes" id="UP000827974">
    <property type="component" value="Segment"/>
</dbReference>
<keyword evidence="2" id="KW-1185">Reference proteome</keyword>
<proteinExistence type="predicted"/>
<protein>
    <submittedName>
        <fullName evidence="1">Uncharacterized protein</fullName>
    </submittedName>
</protein>
<reference evidence="1 2" key="1">
    <citation type="submission" date="2021-06" db="EMBL/GenBank/DDBJ databases">
        <title>Complete genome sequence of Erwinia phage pEa_SNUABM_2.</title>
        <authorList>
            <person name="Kim S.G."/>
            <person name="Park S.C."/>
        </authorList>
    </citation>
    <scope>NUCLEOTIDE SEQUENCE [LARGE SCALE GENOMIC DNA]</scope>
</reference>
<sequence length="364" mass="39616">MQFHSVGAVKVNKIRKDALSALFLFDSTIDKTVVKQSRANLLKNVPYCRGTSWGFSGSNGKTTALSGIKNNKHYVAHTSDMLGFNQNGGNKDWYYYPSTNDGQTVDTQAYRYVTVTTTTAKGGMSDLKTNFLGADAGKTYSPTSGIVTNRMYFVPESILASMRVAATGGIRANLTFNGQTINISKYESSSWLGWNYQYTLYWSSAAYLTQTNTLQTQTDLTTTDTTKQYGQGNTLPVVLPTMYTTNAPCIMFIAAQEETQMWPIGGGTVRFSYSPTLTDFPNCGLAEPLYVPMKVASDDSPPCVLSFGAIAYEYPLDKGLIVLSIGDGEADDAKQTGTNIAEMASLNFSADVVAYVNATAKYLL</sequence>
<dbReference type="EMBL" id="MZ443786">
    <property type="protein sequence ID" value="QZE59336.1"/>
    <property type="molecule type" value="Genomic_DNA"/>
</dbReference>
<accession>A0AAE8C354</accession>
<evidence type="ECO:0000313" key="2">
    <source>
        <dbReference type="Proteomes" id="UP000827974"/>
    </source>
</evidence>
<gene>
    <name evidence="1" type="ORF">pEaSNUABM2_00092</name>
</gene>
<name>A0AAE8C354_9CAUD</name>
<evidence type="ECO:0000313" key="1">
    <source>
        <dbReference type="EMBL" id="QZE59336.1"/>
    </source>
</evidence>